<feature type="coiled-coil region" evidence="6">
    <location>
        <begin position="821"/>
        <end position="860"/>
    </location>
</feature>
<feature type="coiled-coil region" evidence="6">
    <location>
        <begin position="87"/>
        <end position="135"/>
    </location>
</feature>
<evidence type="ECO:0000259" key="9">
    <source>
        <dbReference type="PROSITE" id="PS51845"/>
    </source>
</evidence>
<proteinExistence type="inferred from homology"/>
<keyword evidence="11" id="KW-1185">Reference proteome</keyword>
<protein>
    <recommendedName>
        <fullName evidence="5">Phosphodiesterase</fullName>
        <ecNumber evidence="5">3.1.4.-</ecNumber>
    </recommendedName>
</protein>
<dbReference type="GO" id="GO:0004114">
    <property type="term" value="F:3',5'-cyclic-nucleotide phosphodiesterase activity"/>
    <property type="evidence" value="ECO:0007669"/>
    <property type="project" value="InterPro"/>
</dbReference>
<feature type="transmembrane region" description="Helical" evidence="8">
    <location>
        <begin position="625"/>
        <end position="644"/>
    </location>
</feature>
<evidence type="ECO:0000256" key="2">
    <source>
        <dbReference type="ARBA" id="ARBA00022801"/>
    </source>
</evidence>
<accession>A0A3R7D1A6</accession>
<dbReference type="Pfam" id="PF00233">
    <property type="entry name" value="PDEase_I"/>
    <property type="match status" value="1"/>
</dbReference>
<dbReference type="SUPFAM" id="SSF109604">
    <property type="entry name" value="HD-domain/PDEase-like"/>
    <property type="match status" value="1"/>
</dbReference>
<dbReference type="GO" id="GO:0007165">
    <property type="term" value="P:signal transduction"/>
    <property type="evidence" value="ECO:0007669"/>
    <property type="project" value="InterPro"/>
</dbReference>
<name>A0A3R7D1A6_9STRA</name>
<keyword evidence="6" id="KW-0175">Coiled coil</keyword>
<feature type="binding site" evidence="4">
    <location>
        <position position="1111"/>
    </location>
    <ligand>
        <name>Zn(2+)</name>
        <dbReference type="ChEBI" id="CHEBI:29105"/>
        <label>1</label>
    </ligand>
</feature>
<dbReference type="InterPro" id="IPR036971">
    <property type="entry name" value="PDEase_catalytic_dom_sf"/>
</dbReference>
<dbReference type="PROSITE" id="PS51845">
    <property type="entry name" value="PDEASE_I_2"/>
    <property type="match status" value="1"/>
</dbReference>
<dbReference type="InterPro" id="IPR023088">
    <property type="entry name" value="PDEase"/>
</dbReference>
<reference evidence="10 11" key="1">
    <citation type="submission" date="2018-08" db="EMBL/GenBank/DDBJ databases">
        <title>Aphanomyces genome sequencing and annotation.</title>
        <authorList>
            <person name="Minardi D."/>
            <person name="Oidtmann B."/>
            <person name="Van Der Giezen M."/>
            <person name="Studholme D.J."/>
        </authorList>
    </citation>
    <scope>NUCLEOTIDE SEQUENCE [LARGE SCALE GENOMIC DNA]</scope>
    <source>
        <strain evidence="10 11">NJM0002</strain>
    </source>
</reference>
<feature type="region of interest" description="Disordered" evidence="7">
    <location>
        <begin position="426"/>
        <end position="454"/>
    </location>
</feature>
<evidence type="ECO:0000313" key="11">
    <source>
        <dbReference type="Proteomes" id="UP000285060"/>
    </source>
</evidence>
<evidence type="ECO:0000256" key="3">
    <source>
        <dbReference type="PIRSR" id="PIRSR623088-1"/>
    </source>
</evidence>
<comment type="cofactor">
    <cofactor evidence="5">
        <name>a divalent metal cation</name>
        <dbReference type="ChEBI" id="CHEBI:60240"/>
    </cofactor>
    <text evidence="5">Binds 2 divalent metal cations per subunit. Site 1 may preferentially bind zinc ions, while site 2 has a preference for magnesium and/or manganese ions.</text>
</comment>
<feature type="transmembrane region" description="Helical" evidence="8">
    <location>
        <begin position="656"/>
        <end position="677"/>
    </location>
</feature>
<keyword evidence="1 4" id="KW-0479">Metal-binding</keyword>
<keyword evidence="8" id="KW-0812">Transmembrane</keyword>
<evidence type="ECO:0000256" key="4">
    <source>
        <dbReference type="PIRSR" id="PIRSR623088-3"/>
    </source>
</evidence>
<dbReference type="GO" id="GO:0046872">
    <property type="term" value="F:metal ion binding"/>
    <property type="evidence" value="ECO:0007669"/>
    <property type="project" value="UniProtKB-KW"/>
</dbReference>
<dbReference type="PANTHER" id="PTHR11347">
    <property type="entry name" value="CYCLIC NUCLEOTIDE PHOSPHODIESTERASE"/>
    <property type="match status" value="1"/>
</dbReference>
<feature type="binding site" evidence="4">
    <location>
        <position position="1072"/>
    </location>
    <ligand>
        <name>Zn(2+)</name>
        <dbReference type="ChEBI" id="CHEBI:29105"/>
        <label>1</label>
    </ligand>
</feature>
<feature type="binding site" evidence="4">
    <location>
        <position position="1112"/>
    </location>
    <ligand>
        <name>Zn(2+)</name>
        <dbReference type="ChEBI" id="CHEBI:29105"/>
        <label>2</label>
    </ligand>
</feature>
<keyword evidence="2 5" id="KW-0378">Hydrolase</keyword>
<evidence type="ECO:0000256" key="1">
    <source>
        <dbReference type="ARBA" id="ARBA00022723"/>
    </source>
</evidence>
<feature type="transmembrane region" description="Helical" evidence="8">
    <location>
        <begin position="733"/>
        <end position="757"/>
    </location>
</feature>
<evidence type="ECO:0000256" key="7">
    <source>
        <dbReference type="SAM" id="MobiDB-lite"/>
    </source>
</evidence>
<dbReference type="EC" id="3.1.4.-" evidence="5"/>
<dbReference type="Proteomes" id="UP000285060">
    <property type="component" value="Unassembled WGS sequence"/>
</dbReference>
<organism evidence="10 11">
    <name type="scientific">Aphanomyces invadans</name>
    <dbReference type="NCBI Taxonomy" id="157072"/>
    <lineage>
        <taxon>Eukaryota</taxon>
        <taxon>Sar</taxon>
        <taxon>Stramenopiles</taxon>
        <taxon>Oomycota</taxon>
        <taxon>Saprolegniomycetes</taxon>
        <taxon>Saprolegniales</taxon>
        <taxon>Verrucalvaceae</taxon>
        <taxon>Aphanomyces</taxon>
    </lineage>
</organism>
<comment type="caution">
    <text evidence="10">The sequence shown here is derived from an EMBL/GenBank/DDBJ whole genome shotgun (WGS) entry which is preliminary data.</text>
</comment>
<evidence type="ECO:0000256" key="6">
    <source>
        <dbReference type="SAM" id="Coils"/>
    </source>
</evidence>
<dbReference type="EMBL" id="QUSY01000328">
    <property type="protein sequence ID" value="RHY30335.1"/>
    <property type="molecule type" value="Genomic_DNA"/>
</dbReference>
<feature type="transmembrane region" description="Helical" evidence="8">
    <location>
        <begin position="764"/>
        <end position="782"/>
    </location>
</feature>
<feature type="binding site" evidence="4">
    <location>
        <position position="1112"/>
    </location>
    <ligand>
        <name>Zn(2+)</name>
        <dbReference type="ChEBI" id="CHEBI:29105"/>
        <label>1</label>
    </ligand>
</feature>
<dbReference type="AlphaFoldDB" id="A0A3R7D1A6"/>
<dbReference type="PRINTS" id="PR00387">
    <property type="entry name" value="PDIESTERASE1"/>
</dbReference>
<dbReference type="VEuPathDB" id="FungiDB:H310_04472"/>
<comment type="similarity">
    <text evidence="5">Belongs to the cyclic nucleotide phosphodiesterase family.</text>
</comment>
<feature type="coiled-coil region" evidence="6">
    <location>
        <begin position="346"/>
        <end position="397"/>
    </location>
</feature>
<dbReference type="PROSITE" id="PS00126">
    <property type="entry name" value="PDEASE_I_1"/>
    <property type="match status" value="1"/>
</dbReference>
<dbReference type="InterPro" id="IPR023174">
    <property type="entry name" value="PDEase_CS"/>
</dbReference>
<feature type="domain" description="PDEase" evidence="9">
    <location>
        <begin position="988"/>
        <end position="1236"/>
    </location>
</feature>
<keyword evidence="8" id="KW-0472">Membrane</keyword>
<feature type="transmembrane region" description="Helical" evidence="8">
    <location>
        <begin position="794"/>
        <end position="810"/>
    </location>
</feature>
<keyword evidence="8" id="KW-1133">Transmembrane helix</keyword>
<evidence type="ECO:0000313" key="10">
    <source>
        <dbReference type="EMBL" id="RHY30335.1"/>
    </source>
</evidence>
<sequence length="1236" mass="140707">MGGDTTAQELEEESFIMKKELVQMEQSLVEHREMLLIANAKHDKALTNLQKMDAAWKASVNRIQILQAELESRDKQLAEVDMLKKILRDQEFAIQTLDGENKQLRRQDTAKDTSILELEGTIRRMQVEFEEVNHQLTTKAGMSKDAQREAEGELQVMVEKSARLQGEVNALHEEMRSVNARSREVESASTLLKSKLLQLTEEHATLQIHMAASKTEIERHVSETTFLKAEITRLQAELNAKDHELLQHQKVHLDAESTILDTKKKIQLDQQMRELQTRRMELDVEKKCRDQAHEYELRLQRQDTILEDTKHQLRSVEALHTELVQLLGVDDPTNLREKVVAVLQELAQVHDRVEKQRHKLAVAEKAGSDHQKLQYAYTELEEKYNKTRLAMERIVNRKTKVGGAATPSLSAPPLLPIATTATVHASPALHPSPETSHVDDVTQPGSNLTPALLKENTPTLPSAVPTGHPHLSIKPAPSFTLKRKVPSFSTTRTSRFGGLRRDAVVAASAPSFSARVIVAVANMPDVKFIRFTRISPSMVTMADTIRFKSHTTVKNVAVIRYHPLTARFVGQPKLEQLYMEKAAKEWSPRSFRIVCVFLLLYFMTISPNLYNLISPDDVVRDKSKTYFLYVFPAMIPIPIMLWVSTLKRFKSHFHNIYAVVVTCWTFSIIGGGMYSMLHEWKLYVQDDVTKLLNYTHFLNATDVFTISHDDEAWPYPSYTGTGRDILFDYMGDVLLPAATMNINLLRMVLVSIFIPLLRIGSMQSAVSVVTTLAYTILTVLVYPTTSNKYFNTNKILVFCFPLLFSIIMLLQNRDMERMLRVEFLQMHEKEQEAEIAKKQREVFAEENKNLKQELKKQQDYLENPIDLESPVHKIISDLRALQDESNFTDAQAFRMAAIVSALSRLDTNLFTPDISTQMANSDSEVDKDTKNWAISVLGKKEYNPTSRLSNAANVMASATNAGSVGGTGSNHIDVRSKSRDHIYGEAVVALEHMPHLDTAMLATVVSTVQKEGWNTDVFTLDTNGRPLFVLATALFEHYNFYDDVKVDRIAMKNFMYCIDNGYVGNPYHNVFHAADVMNSVNYLIAQLQNGYIRSLLTVNEFFAALVAAAIHDYKHPGKSNNFMIKARHRLAMQYHDKSVLENMHLAESFLLTQDNPNCDIWARMKDKSYREMRKAIIEMVLATDLSMHLQLVGSLKSMIISDEKHDIANDPMVLMRVRRLRQPSIQLLWLTELPTF</sequence>
<evidence type="ECO:0000256" key="5">
    <source>
        <dbReference type="RuleBase" id="RU363067"/>
    </source>
</evidence>
<feature type="active site" description="Proton donor" evidence="3">
    <location>
        <position position="1068"/>
    </location>
</feature>
<feature type="transmembrane region" description="Helical" evidence="8">
    <location>
        <begin position="591"/>
        <end position="613"/>
    </location>
</feature>
<evidence type="ECO:0000256" key="8">
    <source>
        <dbReference type="SAM" id="Phobius"/>
    </source>
</evidence>
<dbReference type="Gene3D" id="1.10.1300.10">
    <property type="entry name" value="3'5'-cyclic nucleotide phosphodiesterase, catalytic domain"/>
    <property type="match status" value="1"/>
</dbReference>
<dbReference type="InterPro" id="IPR002073">
    <property type="entry name" value="PDEase_catalytic_dom"/>
</dbReference>
<dbReference type="VEuPathDB" id="FungiDB:H310_04473"/>
<gene>
    <name evidence="10" type="ORF">DYB32_004392</name>
</gene>